<evidence type="ECO:0000313" key="1">
    <source>
        <dbReference type="EMBL" id="KAK0732475.1"/>
    </source>
</evidence>
<sequence length="286" mass="32372">MTRSDTGAYGVLPRVLCSLLRRTKGWIGWGGEDITQDFRRLQNQLCFFNITEQVPMTGPTELLVDQTTGTMMDASSESRFSLARDHIGICKFTFDDEQLFRLVVAEGIKALLRSKPKTAEIDDKFHPFSPIIGSEDTEPNFISKPGEASTKQGLEAMDVSLPARTKTSELDQLATSNRDPHTTVDVEVERVPVVVKKVIKEVDVEVERMPVERVPVERVPMEVNEITVVKETIKEVFIDNPGLHRTPEFDAAKSTEHLDRTDSDNVKVRYFGRVKKVGKFFNKIFR</sequence>
<gene>
    <name evidence="1" type="ORF">B0T21DRAFT_196433</name>
</gene>
<proteinExistence type="predicted"/>
<protein>
    <submittedName>
        <fullName evidence="1">Uncharacterized protein</fullName>
    </submittedName>
</protein>
<comment type="caution">
    <text evidence="1">The sequence shown here is derived from an EMBL/GenBank/DDBJ whole genome shotgun (WGS) entry which is preliminary data.</text>
</comment>
<dbReference type="Proteomes" id="UP001172159">
    <property type="component" value="Unassembled WGS sequence"/>
</dbReference>
<accession>A0AA40BE01</accession>
<reference evidence="1" key="1">
    <citation type="submission" date="2023-06" db="EMBL/GenBank/DDBJ databases">
        <title>Genome-scale phylogeny and comparative genomics of the fungal order Sordariales.</title>
        <authorList>
            <consortium name="Lawrence Berkeley National Laboratory"/>
            <person name="Hensen N."/>
            <person name="Bonometti L."/>
            <person name="Westerberg I."/>
            <person name="Brannstrom I.O."/>
            <person name="Guillou S."/>
            <person name="Cros-Aarteil S."/>
            <person name="Calhoun S."/>
            <person name="Haridas S."/>
            <person name="Kuo A."/>
            <person name="Mondo S."/>
            <person name="Pangilinan J."/>
            <person name="Riley R."/>
            <person name="Labutti K."/>
            <person name="Andreopoulos B."/>
            <person name="Lipzen A."/>
            <person name="Chen C."/>
            <person name="Yanf M."/>
            <person name="Daum C."/>
            <person name="Ng V."/>
            <person name="Clum A."/>
            <person name="Steindorff A."/>
            <person name="Ohm R."/>
            <person name="Martin F."/>
            <person name="Silar P."/>
            <person name="Natvig D."/>
            <person name="Lalanne C."/>
            <person name="Gautier V."/>
            <person name="Ament-Velasquez S.L."/>
            <person name="Kruys A."/>
            <person name="Hutchinson M.I."/>
            <person name="Powell A.J."/>
            <person name="Barry K."/>
            <person name="Miller A.N."/>
            <person name="Grigoriev I.V."/>
            <person name="Debuchy R."/>
            <person name="Gladieux P."/>
            <person name="Thoren M.H."/>
            <person name="Johannesson H."/>
        </authorList>
    </citation>
    <scope>NUCLEOTIDE SEQUENCE</scope>
    <source>
        <strain evidence="1">CBS 540.89</strain>
    </source>
</reference>
<keyword evidence="2" id="KW-1185">Reference proteome</keyword>
<dbReference type="EMBL" id="JAUKTV010000008">
    <property type="protein sequence ID" value="KAK0732475.1"/>
    <property type="molecule type" value="Genomic_DNA"/>
</dbReference>
<organism evidence="1 2">
    <name type="scientific">Apiosordaria backusii</name>
    <dbReference type="NCBI Taxonomy" id="314023"/>
    <lineage>
        <taxon>Eukaryota</taxon>
        <taxon>Fungi</taxon>
        <taxon>Dikarya</taxon>
        <taxon>Ascomycota</taxon>
        <taxon>Pezizomycotina</taxon>
        <taxon>Sordariomycetes</taxon>
        <taxon>Sordariomycetidae</taxon>
        <taxon>Sordariales</taxon>
        <taxon>Lasiosphaeriaceae</taxon>
        <taxon>Apiosordaria</taxon>
    </lineage>
</organism>
<evidence type="ECO:0000313" key="2">
    <source>
        <dbReference type="Proteomes" id="UP001172159"/>
    </source>
</evidence>
<name>A0AA40BE01_9PEZI</name>
<dbReference type="AlphaFoldDB" id="A0AA40BE01"/>